<evidence type="ECO:0000313" key="5">
    <source>
        <dbReference type="Proteomes" id="UP000734854"/>
    </source>
</evidence>
<dbReference type="OrthoDB" id="1600564at2759"/>
<name>A0A8J5LGW0_ZINOF</name>
<keyword evidence="1" id="KW-0378">Hydrolase</keyword>
<dbReference type="PANTHER" id="PTHR46020:SF4">
    <property type="entry name" value="OS04G0650200 PROTEIN"/>
    <property type="match status" value="1"/>
</dbReference>
<reference evidence="4 5" key="1">
    <citation type="submission" date="2020-08" db="EMBL/GenBank/DDBJ databases">
        <title>Plant Genome Project.</title>
        <authorList>
            <person name="Zhang R.-G."/>
        </authorList>
    </citation>
    <scope>NUCLEOTIDE SEQUENCE [LARGE SCALE GENOMIC DNA]</scope>
    <source>
        <tissue evidence="4">Rhizome</tissue>
    </source>
</reference>
<dbReference type="Pfam" id="PF00657">
    <property type="entry name" value="Lipase_GDSL"/>
    <property type="match status" value="1"/>
</dbReference>
<protein>
    <recommendedName>
        <fullName evidence="6">GDSL esterase/lipase</fullName>
    </recommendedName>
</protein>
<dbReference type="InterPro" id="IPR001087">
    <property type="entry name" value="GDSL"/>
</dbReference>
<dbReference type="AlphaFoldDB" id="A0A8J5LGW0"/>
<keyword evidence="3" id="KW-0732">Signal</keyword>
<organism evidence="4 5">
    <name type="scientific">Zingiber officinale</name>
    <name type="common">Ginger</name>
    <name type="synonym">Amomum zingiber</name>
    <dbReference type="NCBI Taxonomy" id="94328"/>
    <lineage>
        <taxon>Eukaryota</taxon>
        <taxon>Viridiplantae</taxon>
        <taxon>Streptophyta</taxon>
        <taxon>Embryophyta</taxon>
        <taxon>Tracheophyta</taxon>
        <taxon>Spermatophyta</taxon>
        <taxon>Magnoliopsida</taxon>
        <taxon>Liliopsida</taxon>
        <taxon>Zingiberales</taxon>
        <taxon>Zingiberaceae</taxon>
        <taxon>Zingiber</taxon>
    </lineage>
</organism>
<evidence type="ECO:0000256" key="2">
    <source>
        <dbReference type="ARBA" id="ARBA00023098"/>
    </source>
</evidence>
<evidence type="ECO:0000313" key="4">
    <source>
        <dbReference type="EMBL" id="KAG6526378.1"/>
    </source>
</evidence>
<evidence type="ECO:0008006" key="6">
    <source>
        <dbReference type="Google" id="ProtNLM"/>
    </source>
</evidence>
<gene>
    <name evidence="4" type="ORF">ZIOFF_016361</name>
</gene>
<evidence type="ECO:0000256" key="1">
    <source>
        <dbReference type="ARBA" id="ARBA00022801"/>
    </source>
</evidence>
<keyword evidence="2" id="KW-0443">Lipid metabolism</keyword>
<sequence>MAKAAKAFFFVISLFFLLKGIESGYDDNTSKKLFVFGDSYADTGNLGRVLGRNARSWFEPYGMTFPKKPTGRYSDGRVLSDYVASFMQSKSPIPYKIRRYGPTLLPYGMNFAVSGSGIFDTGNFQSNLSTQIDHLQSQIDAGVYSNASIRSSTALVVVSGNDYGHFGEQDPNSWLHIHEFIRKLFAQFKVDLLRLQEIGVPKVMVTNLHPIECTPMQTRPSNYTLCSQNISRIAYEHNHAMNKLVLDLRRSNNSNTDFLILNVNKAFLSILHQVRGSTKMKYPLLPCCESSSEKTLCGSLDDKGQKLYSVCQQPEEHFYWDSLHPTQAGWAAAFEYLKPTIKRFL</sequence>
<evidence type="ECO:0000256" key="3">
    <source>
        <dbReference type="SAM" id="SignalP"/>
    </source>
</evidence>
<dbReference type="PANTHER" id="PTHR46020">
    <property type="entry name" value="OSJNBB0059K02.9 PROTEIN"/>
    <property type="match status" value="1"/>
</dbReference>
<dbReference type="GO" id="GO:0006629">
    <property type="term" value="P:lipid metabolic process"/>
    <property type="evidence" value="ECO:0007669"/>
    <property type="project" value="UniProtKB-KW"/>
</dbReference>
<feature type="chain" id="PRO_5035290406" description="GDSL esterase/lipase" evidence="3">
    <location>
        <begin position="24"/>
        <end position="345"/>
    </location>
</feature>
<accession>A0A8J5LGW0</accession>
<dbReference type="GO" id="GO:0016788">
    <property type="term" value="F:hydrolase activity, acting on ester bonds"/>
    <property type="evidence" value="ECO:0007669"/>
    <property type="project" value="InterPro"/>
</dbReference>
<feature type="signal peptide" evidence="3">
    <location>
        <begin position="1"/>
        <end position="23"/>
    </location>
</feature>
<keyword evidence="5" id="KW-1185">Reference proteome</keyword>
<comment type="caution">
    <text evidence="4">The sequence shown here is derived from an EMBL/GenBank/DDBJ whole genome shotgun (WGS) entry which is preliminary data.</text>
</comment>
<dbReference type="Proteomes" id="UP000734854">
    <property type="component" value="Unassembled WGS sequence"/>
</dbReference>
<dbReference type="EMBL" id="JACMSC010000004">
    <property type="protein sequence ID" value="KAG6526378.1"/>
    <property type="molecule type" value="Genomic_DNA"/>
</dbReference>
<proteinExistence type="predicted"/>